<feature type="compositionally biased region" description="Acidic residues" evidence="1">
    <location>
        <begin position="838"/>
        <end position="851"/>
    </location>
</feature>
<feature type="compositionally biased region" description="Polar residues" evidence="1">
    <location>
        <begin position="9"/>
        <end position="20"/>
    </location>
</feature>
<organism evidence="2 3">
    <name type="scientific">Frankliniella fusca</name>
    <dbReference type="NCBI Taxonomy" id="407009"/>
    <lineage>
        <taxon>Eukaryota</taxon>
        <taxon>Metazoa</taxon>
        <taxon>Ecdysozoa</taxon>
        <taxon>Arthropoda</taxon>
        <taxon>Hexapoda</taxon>
        <taxon>Insecta</taxon>
        <taxon>Pterygota</taxon>
        <taxon>Neoptera</taxon>
        <taxon>Paraneoptera</taxon>
        <taxon>Thysanoptera</taxon>
        <taxon>Terebrantia</taxon>
        <taxon>Thripoidea</taxon>
        <taxon>Thripidae</taxon>
        <taxon>Frankliniella</taxon>
    </lineage>
</organism>
<sequence length="957" mass="108145">MQCDEENEQSMSFHSVDESSINDESFQCDDVNETNDSLNCNKDKIFYRVIEDADFSNVFSDVTDISHDGNGAPCDNQVVNDNALKFIAQFYAKNDLPRNVVQEIINSTKSLISSNVAEVKTLVNNLKDHCEISNHVHKKLDDALSTISNPFKHLETEYQRFLSLSMKGVFRLPESFVCGRRGSVPLTGQYISIKQTLLRFFQMPNVFNQVQSYVNFLECETKEGVLSNFMQGVSWSKQKEDFAGKLVLPVFFHFDDVEVGNALGSHSNIHKLGALYASFPFLPPEFQSTLENIFLVLLFHSSDRQAENPFLEASNNKVMFNKIIQEIVDLRDNGICLEVDGRKIQIYFDLGLILGDNLGLHSILGFVESFCANFPCSLCKATKRQTESSCIESPELLRNPENYELDLLLNDVSQTGIKERCIWNAIPSFHVTNNLSADWMHDCLEGVCKYDILEILNDFVFESKLLKINDLQRVMVNHNYGDVSNTPPLITVDDLRKNNLRMSANEMLVFMQHLPSMLANFIPVGNRHWSLFLILYDIVLILMSPKLQLESVRLLGYLVTQHHLLYRISVDAELFENCSSVKFIVVNGTKYKIGTCLPVNVNTDGLPVFGTIQLILVNHENVCFVVHTVEVRFELDGLVATYPVTRVSNHKKRKVEVGQHRHVRWDDGLCYPAEILKITKNSKEPLTTPVTGISHDQSSQLDDGTVTPDKILDSGNSGLVLWTKNGDAVTETVSGNDDVIVERVADSMSIMRAPFLSQKDDGELIPIGAINKTVSGNDIFIFEGMVDSNVILEAPSSYQEENADLIPLVTDDLKQKEVSCNGNGNYFDISRSAPSSPDNEDETENEADDSLDQSWGPLLYETSSGDSETDMEETDHVSVRNKWSEEEKKQVHCFFVEEIMSVGETAGNMHPKWANQKRCEEFIRKYHIKASLCKSSGKPYSLDELQNWKWGIFLDFL</sequence>
<dbReference type="EMBL" id="JAHWGI010001339">
    <property type="protein sequence ID" value="KAK3928612.1"/>
    <property type="molecule type" value="Genomic_DNA"/>
</dbReference>
<proteinExistence type="predicted"/>
<evidence type="ECO:0000256" key="1">
    <source>
        <dbReference type="SAM" id="MobiDB-lite"/>
    </source>
</evidence>
<feature type="region of interest" description="Disordered" evidence="1">
    <location>
        <begin position="825"/>
        <end position="874"/>
    </location>
</feature>
<keyword evidence="3" id="KW-1185">Reference proteome</keyword>
<gene>
    <name evidence="2" type="ORF">KUF71_002815</name>
</gene>
<dbReference type="Proteomes" id="UP001219518">
    <property type="component" value="Unassembled WGS sequence"/>
</dbReference>
<comment type="caution">
    <text evidence="2">The sequence shown here is derived from an EMBL/GenBank/DDBJ whole genome shotgun (WGS) entry which is preliminary data.</text>
</comment>
<protein>
    <submittedName>
        <fullName evidence="2">3-phosphoshikimate 1-carboxyvinyltransferase</fullName>
    </submittedName>
</protein>
<evidence type="ECO:0000313" key="3">
    <source>
        <dbReference type="Proteomes" id="UP001219518"/>
    </source>
</evidence>
<reference evidence="2" key="2">
    <citation type="journal article" date="2023" name="BMC Genomics">
        <title>Pest status, molecular evolution, and epigenetic factors derived from the genome assembly of Frankliniella fusca, a thysanopteran phytovirus vector.</title>
        <authorList>
            <person name="Catto M.A."/>
            <person name="Labadie P.E."/>
            <person name="Jacobson A.L."/>
            <person name="Kennedy G.G."/>
            <person name="Srinivasan R."/>
            <person name="Hunt B.G."/>
        </authorList>
    </citation>
    <scope>NUCLEOTIDE SEQUENCE</scope>
    <source>
        <strain evidence="2">PL_HMW_Pooled</strain>
    </source>
</reference>
<reference evidence="2" key="1">
    <citation type="submission" date="2021-07" db="EMBL/GenBank/DDBJ databases">
        <authorList>
            <person name="Catto M.A."/>
            <person name="Jacobson A."/>
            <person name="Kennedy G."/>
            <person name="Labadie P."/>
            <person name="Hunt B.G."/>
            <person name="Srinivasan R."/>
        </authorList>
    </citation>
    <scope>NUCLEOTIDE SEQUENCE</scope>
    <source>
        <strain evidence="2">PL_HMW_Pooled</strain>
        <tissue evidence="2">Head</tissue>
    </source>
</reference>
<feature type="region of interest" description="Disordered" evidence="1">
    <location>
        <begin position="1"/>
        <end position="20"/>
    </location>
</feature>
<dbReference type="AlphaFoldDB" id="A0AAE1LSE3"/>
<evidence type="ECO:0000313" key="2">
    <source>
        <dbReference type="EMBL" id="KAK3928612.1"/>
    </source>
</evidence>
<accession>A0AAE1LSE3</accession>
<name>A0AAE1LSE3_9NEOP</name>